<keyword evidence="2" id="KW-0645">Protease</keyword>
<dbReference type="GO" id="GO:0006508">
    <property type="term" value="P:proteolysis"/>
    <property type="evidence" value="ECO:0007669"/>
    <property type="project" value="UniProtKB-KW"/>
</dbReference>
<dbReference type="InterPro" id="IPR032861">
    <property type="entry name" value="TAXi_N"/>
</dbReference>
<evidence type="ECO:0000256" key="3">
    <source>
        <dbReference type="ARBA" id="ARBA00022801"/>
    </source>
</evidence>
<reference evidence="5 6" key="1">
    <citation type="journal article" date="2020" name="Nat. Food">
        <title>A phased Vanilla planifolia genome enables genetic improvement of flavour and production.</title>
        <authorList>
            <person name="Hasing T."/>
            <person name="Tang H."/>
            <person name="Brym M."/>
            <person name="Khazi F."/>
            <person name="Huang T."/>
            <person name="Chambers A.H."/>
        </authorList>
    </citation>
    <scope>NUCLEOTIDE SEQUENCE [LARGE SCALE GENOMIC DNA]</scope>
    <source>
        <tissue evidence="5">Leaf</tissue>
    </source>
</reference>
<dbReference type="InterPro" id="IPR021109">
    <property type="entry name" value="Peptidase_aspartic_dom_sf"/>
</dbReference>
<comment type="similarity">
    <text evidence="1">Belongs to the peptidase A1 family.</text>
</comment>
<dbReference type="PROSITE" id="PS51767">
    <property type="entry name" value="PEPTIDASE_A1"/>
    <property type="match status" value="1"/>
</dbReference>
<evidence type="ECO:0000313" key="5">
    <source>
        <dbReference type="EMBL" id="KAG0497434.1"/>
    </source>
</evidence>
<feature type="domain" description="Peptidase A1" evidence="4">
    <location>
        <begin position="1"/>
        <end position="80"/>
    </location>
</feature>
<protein>
    <recommendedName>
        <fullName evidence="4">Peptidase A1 domain-containing protein</fullName>
    </recommendedName>
</protein>
<dbReference type="AlphaFoldDB" id="A0A835RSV2"/>
<dbReference type="InterPro" id="IPR033121">
    <property type="entry name" value="PEPTIDASE_A1"/>
</dbReference>
<evidence type="ECO:0000256" key="1">
    <source>
        <dbReference type="ARBA" id="ARBA00007447"/>
    </source>
</evidence>
<accession>A0A835RSV2</accession>
<dbReference type="EMBL" id="JADCNL010000001">
    <property type="protein sequence ID" value="KAG0497434.1"/>
    <property type="molecule type" value="Genomic_DNA"/>
</dbReference>
<organism evidence="5 6">
    <name type="scientific">Vanilla planifolia</name>
    <name type="common">Vanilla</name>
    <dbReference type="NCBI Taxonomy" id="51239"/>
    <lineage>
        <taxon>Eukaryota</taxon>
        <taxon>Viridiplantae</taxon>
        <taxon>Streptophyta</taxon>
        <taxon>Embryophyta</taxon>
        <taxon>Tracheophyta</taxon>
        <taxon>Spermatophyta</taxon>
        <taxon>Magnoliopsida</taxon>
        <taxon>Liliopsida</taxon>
        <taxon>Asparagales</taxon>
        <taxon>Orchidaceae</taxon>
        <taxon>Vanilloideae</taxon>
        <taxon>Vanilleae</taxon>
        <taxon>Vanilla</taxon>
    </lineage>
</organism>
<dbReference type="SUPFAM" id="SSF50630">
    <property type="entry name" value="Acid proteases"/>
    <property type="match status" value="1"/>
</dbReference>
<evidence type="ECO:0000259" key="4">
    <source>
        <dbReference type="PROSITE" id="PS51767"/>
    </source>
</evidence>
<gene>
    <name evidence="5" type="ORF">HPP92_002125</name>
</gene>
<sequence length="80" mass="8779">MRFSIGTPPVSVLAVMDTGSDLTWFRCTPAPTVSAATSTVFHPTASSTYETLPLRFGALQTARTRRVQQVAKLFLPIRPR</sequence>
<keyword evidence="6" id="KW-1185">Reference proteome</keyword>
<proteinExistence type="inferred from homology"/>
<evidence type="ECO:0000256" key="2">
    <source>
        <dbReference type="ARBA" id="ARBA00022670"/>
    </source>
</evidence>
<dbReference type="PANTHER" id="PTHR47967:SF128">
    <property type="entry name" value="ASPARTIC PROTEINASE CDR1-LIKE"/>
    <property type="match status" value="1"/>
</dbReference>
<comment type="caution">
    <text evidence="5">The sequence shown here is derived from an EMBL/GenBank/DDBJ whole genome shotgun (WGS) entry which is preliminary data.</text>
</comment>
<evidence type="ECO:0000313" key="6">
    <source>
        <dbReference type="Proteomes" id="UP000636800"/>
    </source>
</evidence>
<name>A0A835RSV2_VANPL</name>
<dbReference type="InterPro" id="IPR051708">
    <property type="entry name" value="Plant_Aspart_Prot_A1"/>
</dbReference>
<dbReference type="Pfam" id="PF14543">
    <property type="entry name" value="TAXi_N"/>
    <property type="match status" value="1"/>
</dbReference>
<dbReference type="GO" id="GO:0008233">
    <property type="term" value="F:peptidase activity"/>
    <property type="evidence" value="ECO:0007669"/>
    <property type="project" value="UniProtKB-KW"/>
</dbReference>
<dbReference type="PANTHER" id="PTHR47967">
    <property type="entry name" value="OS07G0603500 PROTEIN-RELATED"/>
    <property type="match status" value="1"/>
</dbReference>
<dbReference type="GO" id="GO:0005576">
    <property type="term" value="C:extracellular region"/>
    <property type="evidence" value="ECO:0007669"/>
    <property type="project" value="TreeGrafter"/>
</dbReference>
<dbReference type="Gene3D" id="2.40.70.10">
    <property type="entry name" value="Acid Proteases"/>
    <property type="match status" value="1"/>
</dbReference>
<dbReference type="Proteomes" id="UP000636800">
    <property type="component" value="Chromosome 1"/>
</dbReference>
<keyword evidence="3" id="KW-0378">Hydrolase</keyword>